<evidence type="ECO:0000313" key="2">
    <source>
        <dbReference type="EMBL" id="KAL3815663.1"/>
    </source>
</evidence>
<reference evidence="2 3" key="1">
    <citation type="submission" date="2024-10" db="EMBL/GenBank/DDBJ databases">
        <title>Updated reference genomes for cyclostephanoid diatoms.</title>
        <authorList>
            <person name="Roberts W.R."/>
            <person name="Alverson A.J."/>
        </authorList>
    </citation>
    <scope>NUCLEOTIDE SEQUENCE [LARGE SCALE GENOMIC DNA]</scope>
    <source>
        <strain evidence="2 3">AJA228-03</strain>
    </source>
</reference>
<feature type="transmembrane region" description="Helical" evidence="1">
    <location>
        <begin position="176"/>
        <end position="200"/>
    </location>
</feature>
<protein>
    <submittedName>
        <fullName evidence="2">Uncharacterized protein</fullName>
    </submittedName>
</protein>
<proteinExistence type="predicted"/>
<keyword evidence="3" id="KW-1185">Reference proteome</keyword>
<evidence type="ECO:0000256" key="1">
    <source>
        <dbReference type="SAM" id="Phobius"/>
    </source>
</evidence>
<name>A0ABD3RS15_9STRA</name>
<keyword evidence="1" id="KW-0812">Transmembrane</keyword>
<comment type="caution">
    <text evidence="2">The sequence shown here is derived from an EMBL/GenBank/DDBJ whole genome shotgun (WGS) entry which is preliminary data.</text>
</comment>
<evidence type="ECO:0000313" key="3">
    <source>
        <dbReference type="Proteomes" id="UP001530377"/>
    </source>
</evidence>
<keyword evidence="1" id="KW-1133">Transmembrane helix</keyword>
<sequence>MKPVVSDFDCFLLGSRGVKYKNPIPNDQIELLRWSVANIGEVLDVRAASNSKKESWIDALFKVLKSAALKGYYPKTPKCGNGDPKSYEIIEVAVSRLHETGCVRHGAECFNCFFPQVYWFLFVVFNLEVKIDDEFLVISDGKKVNVQELQDILVTKIEEGFTFPINPKGFATINSIFILTRIVICFFIIDIVLFITIFSLKRVLCDPGWRNVYNALLASKKGNVQDSINCWLQPGTRLREDIDAMSARHPLGFEATNETTVGKESMAEILDDFERYLKIQRAWMKLRLCYFGFDS</sequence>
<dbReference type="AlphaFoldDB" id="A0ABD3RS15"/>
<gene>
    <name evidence="2" type="ORF">ACHAXA_006938</name>
</gene>
<organism evidence="2 3">
    <name type="scientific">Cyclostephanos tholiformis</name>
    <dbReference type="NCBI Taxonomy" id="382380"/>
    <lineage>
        <taxon>Eukaryota</taxon>
        <taxon>Sar</taxon>
        <taxon>Stramenopiles</taxon>
        <taxon>Ochrophyta</taxon>
        <taxon>Bacillariophyta</taxon>
        <taxon>Coscinodiscophyceae</taxon>
        <taxon>Thalassiosirophycidae</taxon>
        <taxon>Stephanodiscales</taxon>
        <taxon>Stephanodiscaceae</taxon>
        <taxon>Cyclostephanos</taxon>
    </lineage>
</organism>
<keyword evidence="1" id="KW-0472">Membrane</keyword>
<dbReference type="EMBL" id="JALLPB020000188">
    <property type="protein sequence ID" value="KAL3815663.1"/>
    <property type="molecule type" value="Genomic_DNA"/>
</dbReference>
<accession>A0ABD3RS15</accession>
<dbReference type="Proteomes" id="UP001530377">
    <property type="component" value="Unassembled WGS sequence"/>
</dbReference>